<organism evidence="1 2">
    <name type="scientific">Nocardia vulneris</name>
    <dbReference type="NCBI Taxonomy" id="1141657"/>
    <lineage>
        <taxon>Bacteria</taxon>
        <taxon>Bacillati</taxon>
        <taxon>Actinomycetota</taxon>
        <taxon>Actinomycetes</taxon>
        <taxon>Mycobacteriales</taxon>
        <taxon>Nocardiaceae</taxon>
        <taxon>Nocardia</taxon>
    </lineage>
</organism>
<sequence length="286" mass="31183">MATLMLDHPGWLRPADGRTYRVVTDDHQAVSIVTVENLDQNLFINCEPLGPDPVPTSVGYFDPTTLTGPLTLTAPLRARGSVSRLANPHLWDALATAILAQLVTPQLGEQAYARLCRAYGRRVRTPGGDDGWLFPRPDAVTGLTRDDIPDVLLGVKLPALRLAAHAYLDHGSHWNELLPSGATATELMEAISTRLPQLLPATIARAVADHSNDFTIYPIDTTLRSRVCRLSTRHSWPVADTDFSTEWQAMTGDQQSAWTVLTLATGTDCMPTTPPQDFPTASVLES</sequence>
<dbReference type="EMBL" id="JNFP01000051">
    <property type="protein sequence ID" value="KIA61124.1"/>
    <property type="molecule type" value="Genomic_DNA"/>
</dbReference>
<proteinExistence type="predicted"/>
<name>A0ABR4Z7K6_9NOCA</name>
<gene>
    <name evidence="1" type="ORF">FG87_32870</name>
</gene>
<keyword evidence="2" id="KW-1185">Reference proteome</keyword>
<reference evidence="1 2" key="1">
    <citation type="journal article" date="2014" name="Int. J. Syst. Evol. Microbiol.">
        <title>Nocardia vulneris sp. nov., isolated from wounds of human patients in North America.</title>
        <authorList>
            <person name="Lasker B.A."/>
            <person name="Bell M."/>
            <person name="Klenk H.P."/>
            <person name="Sproer C."/>
            <person name="Schumann C."/>
            <person name="Schumann P."/>
            <person name="Brown J.M."/>
        </authorList>
    </citation>
    <scope>NUCLEOTIDE SEQUENCE [LARGE SCALE GENOMIC DNA]</scope>
    <source>
        <strain evidence="1 2">W9851</strain>
    </source>
</reference>
<comment type="caution">
    <text evidence="1">The sequence shown here is derived from an EMBL/GenBank/DDBJ whole genome shotgun (WGS) entry which is preliminary data.</text>
</comment>
<evidence type="ECO:0000313" key="2">
    <source>
        <dbReference type="Proteomes" id="UP000031364"/>
    </source>
</evidence>
<accession>A0ABR4Z7K6</accession>
<dbReference type="InterPro" id="IPR011257">
    <property type="entry name" value="DNA_glycosylase"/>
</dbReference>
<dbReference type="Proteomes" id="UP000031364">
    <property type="component" value="Unassembled WGS sequence"/>
</dbReference>
<dbReference type="RefSeq" id="WP_043678285.1">
    <property type="nucleotide sequence ID" value="NZ_BDCI01000003.1"/>
</dbReference>
<dbReference type="SUPFAM" id="SSF48150">
    <property type="entry name" value="DNA-glycosylase"/>
    <property type="match status" value="1"/>
</dbReference>
<dbReference type="Gene3D" id="1.10.340.30">
    <property type="entry name" value="Hypothetical protein, domain 2"/>
    <property type="match status" value="1"/>
</dbReference>
<evidence type="ECO:0000313" key="1">
    <source>
        <dbReference type="EMBL" id="KIA61124.1"/>
    </source>
</evidence>
<protein>
    <submittedName>
        <fullName evidence="1">Uncharacterized protein</fullName>
    </submittedName>
</protein>